<proteinExistence type="predicted"/>
<feature type="region of interest" description="Disordered" evidence="1">
    <location>
        <begin position="36"/>
        <end position="75"/>
    </location>
</feature>
<evidence type="ECO:0000256" key="1">
    <source>
        <dbReference type="SAM" id="MobiDB-lite"/>
    </source>
</evidence>
<dbReference type="AlphaFoldDB" id="A0AAU2H9X2"/>
<accession>A0AAU2H9X2</accession>
<reference evidence="2" key="1">
    <citation type="submission" date="2022-10" db="EMBL/GenBank/DDBJ databases">
        <title>The complete genomes of actinobacterial strains from the NBC collection.</title>
        <authorList>
            <person name="Joergensen T.S."/>
            <person name="Alvarez Arevalo M."/>
            <person name="Sterndorff E.B."/>
            <person name="Faurdal D."/>
            <person name="Vuksanovic O."/>
            <person name="Mourched A.-S."/>
            <person name="Charusanti P."/>
            <person name="Shaw S."/>
            <person name="Blin K."/>
            <person name="Weber T."/>
        </authorList>
    </citation>
    <scope>NUCLEOTIDE SEQUENCE</scope>
    <source>
        <strain evidence="2">NBC_00060</strain>
    </source>
</reference>
<organism evidence="2">
    <name type="scientific">Streptomyces sp. NBC_00060</name>
    <dbReference type="NCBI Taxonomy" id="2975636"/>
    <lineage>
        <taxon>Bacteria</taxon>
        <taxon>Bacillati</taxon>
        <taxon>Actinomycetota</taxon>
        <taxon>Actinomycetes</taxon>
        <taxon>Kitasatosporales</taxon>
        <taxon>Streptomycetaceae</taxon>
        <taxon>Streptomyces</taxon>
    </lineage>
</organism>
<dbReference type="EMBL" id="CP108253">
    <property type="protein sequence ID" value="WTU44199.1"/>
    <property type="molecule type" value="Genomic_DNA"/>
</dbReference>
<sequence>MVIVALLIPPLMLGALLALARYEERMFGEPEAVRKRGRHLHAVPKGGTKAPPLRPVPHTEAGPVARHRRRPRDAA</sequence>
<evidence type="ECO:0000313" key="2">
    <source>
        <dbReference type="EMBL" id="WTU44199.1"/>
    </source>
</evidence>
<gene>
    <name evidence="2" type="ORF">OHV25_33765</name>
</gene>
<evidence type="ECO:0008006" key="3">
    <source>
        <dbReference type="Google" id="ProtNLM"/>
    </source>
</evidence>
<feature type="compositionally biased region" description="Basic residues" evidence="1">
    <location>
        <begin position="65"/>
        <end position="75"/>
    </location>
</feature>
<name>A0AAU2H9X2_9ACTN</name>
<protein>
    <recommendedName>
        <fullName evidence="3">Secreted protein</fullName>
    </recommendedName>
</protein>